<dbReference type="Pfam" id="PF19258">
    <property type="entry name" value="KxYKxGKxW_sig"/>
    <property type="match status" value="1"/>
</dbReference>
<dbReference type="Gene3D" id="2.60.40.4300">
    <property type="match status" value="1"/>
</dbReference>
<keyword evidence="5" id="KW-0572">Peptidoglycan-anchor</keyword>
<evidence type="ECO:0000256" key="3">
    <source>
        <dbReference type="ARBA" id="ARBA00022729"/>
    </source>
</evidence>
<feature type="compositionally biased region" description="Low complexity" evidence="6">
    <location>
        <begin position="3488"/>
        <end position="3532"/>
    </location>
</feature>
<name>A0ABN4N897_9LACO</name>
<dbReference type="Gene3D" id="3.10.430.110">
    <property type="match status" value="17"/>
</dbReference>
<evidence type="ECO:0000256" key="7">
    <source>
        <dbReference type="SAM" id="Phobius"/>
    </source>
</evidence>
<dbReference type="Gene3D" id="2.60.120.200">
    <property type="match status" value="1"/>
</dbReference>
<proteinExistence type="predicted"/>
<feature type="region of interest" description="Disordered" evidence="6">
    <location>
        <begin position="3486"/>
        <end position="3542"/>
    </location>
</feature>
<evidence type="ECO:0000256" key="5">
    <source>
        <dbReference type="ARBA" id="ARBA00023088"/>
    </source>
</evidence>
<keyword evidence="4" id="KW-0677">Repeat</keyword>
<dbReference type="Pfam" id="PF17883">
    <property type="entry name" value="MBG"/>
    <property type="match status" value="17"/>
</dbReference>
<evidence type="ECO:0000256" key="4">
    <source>
        <dbReference type="ARBA" id="ARBA00022737"/>
    </source>
</evidence>
<evidence type="ECO:0000313" key="9">
    <source>
        <dbReference type="EMBL" id="AMV66922.1"/>
    </source>
</evidence>
<dbReference type="Pfam" id="PF18676">
    <property type="entry name" value="MBG_2"/>
    <property type="match status" value="3"/>
</dbReference>
<sequence length="3604" mass="374756">MLNGNKKYKKKMKLLRDSAQRTEHYKMYKVGRNWLFAGITILFFGAGISFGLPTANADTDLNSSSEVISASSAVNSSSGSSTEVTDVVAASASTATDSGSQKSSSGGATSTVASTSAITKESSTDSSQLTSAVASSTTNETISSASSLSGSSVTAQASSGKTLNSVASAGPSAVNSKNAVSGDLNSEVYTEASVANNSTSVSAVSTSSSVAKISKAAAPISSALTTLQTKLPAGSVVTTQTDGTVVIALAVGADETAVKALVDKANLNTQVVIEAKDANVVVPNLNDVANINKAGDKYTGTSSTVAQDFTAAGTATLPSGNGYSSLTTKTQNQSGYLVLDNQLNFSSDFSMSGTIYLGDNVSKAADGLTFVFSPGNPSSLGTASTGGNLGLGGLANSFGLALDEHYNSGAYGDFDNADAILGNPFLTAATISWRTTDSTGKLNPNTRQGQGNLLTGYGNVSAIDKTSQVVAMNNNMIDGKAHAFSISYNATTGVLTITIPDNDNQNQIYKPTGATSATVWTRTLTAAQKVGMSLSIAASTGDDFNAFGVQINNYSYTKATSTVTYKEIDSAGTTLPGTITHTIIGNIGDTIRVFADQASANAAITAGTATAALSVVAPKVPGYVLQNTVSSDFVVGSSNVSLIYNKQTAPVTVHYQDYAGNMISKDATLTGSYGDTKINGTTTTNPMVPTITGYTFSATDAKNAAATVINFTALDANGNMYVTDANGKAITAITLYYKVNATVTLSGTETEQYTGMQQTPKASNYKITLPTGVSYPLKDSDIQLVSGGKDVGTYALELSTVGVSNITAAIGNSYAISFNTATGSFVITAADTKVTLSGAETEQYTGAQQTPKASNYKITLPTGVSYSLRDSDIQLVSGGINTGTYSVVLSETGKTAAQAAITAATGTNYNPATFEVASGTTFVITKAPITATISSATKVYDGAATGTTATVVYTVISGSMIPPTISWASSDFEYLAADGQTVVTIPTTVGAYTVQFSAAGKTKLAASQVEGGTAQNYTVTPANGTYIITAATATVNLTGSQTVPFTGVIQSPTAGYYNVTLSNGTTYTLKAGDIALTSGSDGKNVGSYTVQLTKTGLTNITTALTSATGGNYTAVTLGKTTGTFIITPVSTTVTLSGTETEQYTGVQQSPSAGNYKITLLSGVTYALKDSDIQLVSGGTNSGTYEVTLSNTGKMAIQNAITSVTGSNYTVSFDSATAPFIIVSAKVAAELSKTNFDYDGTTKASGTTDLYVVIAVNDGSATTLKVPLSNEDVDFVTNGTNVNSYEFNLNTAGLKAANEALSKATNGNYQLAAASDVMTGSVTINKAKATISIISNDKITYDGNAHSLNIEVTGAVNGEKITYASVNNSHTTVGQYTVTAIADANVVNSNYEIAVKNGSMTIVKAPVTPGEITIGDANAEDLKKTYNGQTFSGSPIVQGPETDVTLTNDDYEYLDANGKIVTDPVNAGSYTIKLTQYGINAVTDANSDYDLGNLSNLTNNATIQKAQAKINITSNDNITYDGAAHSLDTEAIGAVNGETITYTVTNNSHTAVGQYDVSANADANAINSNYEITPGSGSMKIVKAPITPGEIIIGDANGNDLEKTYNGKTFDESPVVQGPEKDVTLSSGDYEYLDANGNVITDPVNAGDYTIKLTESGIKVVTDANRNFDLGELSSLTNNATIKKANANINIVSNDKITYDGAAHSLDVAVTGAVNGETIAYTVTNNSHTAVGQYDVAATADDDAINDNYNIMVTNGSMTIVKATIPEGQISIGDANGYDLSKTYDGKTFTENSAIVVQGPEKDVTLTNGEYAFYDEGGNEITDPVNAGNYMIKFTEAGIKAVTDENSGYELGDLSILTNNATINKAKASINITSNDKITYDGAAHSLDVAVTGAVNGETITYLVTNNIQTTVGQYDVAATADDNAVNSNYEITAGTGSMVIVKAPIAPGEITIGDVNGENLNKTYDGKTFDGSPVVQGPEKDVTLEIGDYEYLDANGVVVKDPKNAGNYTIKLTNAGIKAVTAVNSNYDLGDLSSLTNEATINKAKASINVASNDDITYDGTAHSLKIEVVGAANGETIIYTAENNSQTTVGQYDVTSTADKNAVNSNYEITAGTGSMTILKAPTMPGEIIIGDANGAELSKTYDGKTFSGNPELVVQGPENNVSLTPGEYAYYDKDGNKVNNPVNADHYTIKLTKAGIDAVTAANSNYDLGDLSSLTNNATINRAPANINIVSDDNIVYDGDAHSLDIEVTGAVDGETITYTPANNNHTTVGQYDVTATADDDNPVNSNYEITSEPGSMTIVKAPTTPGEITVGDANGEDLNKTYDGKTFSGNPVVQGPEKDVTLTTEEYAYYDKDGNKVLDPVNAGDYTIKLTDLGIQAVIDANSDYDLGNLTVLANKATIQKAKASINITSDDAITYDGTTHSLDIEVTGAVNGETITYTPVNNNHTTVGQYDVLANADDNLINSNYEITNGTGSMTIVKAPTTSGEITIGNANGNDLNKTYDGKTFSDSTVVQGPEKDVTLASGDYEYLDADDNVVTDLKDVGNYKIKLTESGIEAVTTANSNYELGDLTAVVNKATINKAKSSVNITSNDDITYDGDAHSLAIEVAGAVNDETITYKSVNNSQTIVGQYDVTATADENAVNNNYEIANGSGSMTIVKAPTTPGEITIGNANGNDLNKTYDGKSFGERPVVQGPEKDVTLASGDYEYLDAKGNVITKPVNADDYTIKLTESGIKAVTAANSDYDLGNLSSLTNDATIRKAPAKINIVSNDNIMYDGDAHSLDIEVTGVVNGETITYTTENNSQTTAGQYDVTATADNNAVNSNYEIIDGKGLMTIVKAPTTPGEITIGDADGEGFSKTYDGKTFSDSPVVQGPEKDVTLASGGYEYLDADGNVVTSPKNAGNYTIKLTESGIKAVTDANSDYDLGDLSKIVNKATISRAKATLTVTSNDDVTYDGKAHSLEVVSKGAVNGETITYTTDHNSNTNVGQYDVIVIADDTAVNENYDITVVKGSMTIVKATTPEGEISIGNAQGENINKTYDGKTFDENPVVQGPEIDVTLETGDYEYLGVNGNVVKDPVNAGDYQVRLTESGIDKVKVANSNYDLGDLTALVNKVSINKAKASLTVTSNDDITYDGKAHSLSVIVDGAVNGEAITYTTGNNNHTNVGQYDVTVAADQNAVNSNYDITVVDGSMTIVKATTGPGETTTQVKVNDVSSNYGDPTPDFSITIGSTLKDPGNLTNADFTFVDKATGEVVEGVPTNVGDYEVSLNASGKAKVAVANPNYDLTDKDFISGMYTINDVITHSEIIVSQTVHYTGAGLRNPADKVQSITYDVATSNATGQSVYTPEAGYSTVDTPEIAGFTNGGDVAGYTPETTTVKPTDSTVTVTYKPTNELVYSEITVTRTIHYEGAGNQTPRDVIEKVIYKVVTNKTTGEVSYTPQGVFDAVTTPTLAGYTNSGDVAESIPTATMDKPEDSLVVVQYKKISDGNGTNPGNPSNPGGNNNKPGNGGATPTTPGTGSDSGTGNSSATTEGVKNSAGSQAKLETLENSNQKDNKNISVVKAGILPQTDEQHENILSVIGMMLLSGFLALFGLKRRKRDDEK</sequence>
<dbReference type="Pfam" id="PF18483">
    <property type="entry name" value="Lectin_L-type_dom"/>
    <property type="match status" value="1"/>
</dbReference>
<dbReference type="InterPro" id="IPR041277">
    <property type="entry name" value="MBG_Lactobacillales"/>
</dbReference>
<keyword evidence="7" id="KW-1133">Transmembrane helix</keyword>
<evidence type="ECO:0000259" key="8">
    <source>
        <dbReference type="PROSITE" id="PS50847"/>
    </source>
</evidence>
<dbReference type="InterPro" id="IPR041286">
    <property type="entry name" value="MBG_2"/>
</dbReference>
<dbReference type="RefSeq" id="WP_056985969.1">
    <property type="nucleotide sequence ID" value="NZ_BAAAXI010000188.1"/>
</dbReference>
<evidence type="ECO:0000313" key="10">
    <source>
        <dbReference type="Proteomes" id="UP000076244"/>
    </source>
</evidence>
<dbReference type="InterPro" id="IPR009459">
    <property type="entry name" value="MucBP_dom"/>
</dbReference>
<dbReference type="PROSITE" id="PS50847">
    <property type="entry name" value="GRAM_POS_ANCHORING"/>
    <property type="match status" value="1"/>
</dbReference>
<feature type="domain" description="Gram-positive cocci surface proteins LPxTG" evidence="8">
    <location>
        <begin position="3567"/>
        <end position="3604"/>
    </location>
</feature>
<dbReference type="InterPro" id="IPR022263">
    <property type="entry name" value="KxYKxGKxW"/>
</dbReference>
<dbReference type="NCBIfam" id="TIGR01167">
    <property type="entry name" value="LPXTG_anchor"/>
    <property type="match status" value="1"/>
</dbReference>
<evidence type="ECO:0000256" key="6">
    <source>
        <dbReference type="SAM" id="MobiDB-lite"/>
    </source>
</evidence>
<evidence type="ECO:0000256" key="1">
    <source>
        <dbReference type="ARBA" id="ARBA00022512"/>
    </source>
</evidence>
<organism evidence="9 10">
    <name type="scientific">Pediococcus damnosus</name>
    <dbReference type="NCBI Taxonomy" id="51663"/>
    <lineage>
        <taxon>Bacteria</taxon>
        <taxon>Bacillati</taxon>
        <taxon>Bacillota</taxon>
        <taxon>Bacilli</taxon>
        <taxon>Lactobacillales</taxon>
        <taxon>Lactobacillaceae</taxon>
        <taxon>Pediococcus</taxon>
    </lineage>
</organism>
<accession>A0ABN4N897</accession>
<dbReference type="Gene3D" id="3.10.20.320">
    <property type="entry name" value="Putative peptidoglycan bound protein (lpxtg motif)"/>
    <property type="match status" value="1"/>
</dbReference>
<evidence type="ECO:0000256" key="2">
    <source>
        <dbReference type="ARBA" id="ARBA00022525"/>
    </source>
</evidence>
<keyword evidence="2" id="KW-0964">Secreted</keyword>
<dbReference type="NCBIfam" id="TIGR03715">
    <property type="entry name" value="KxYKxGKxW"/>
    <property type="match status" value="1"/>
</dbReference>
<dbReference type="InterPro" id="IPR013320">
    <property type="entry name" value="ConA-like_dom_sf"/>
</dbReference>
<feature type="transmembrane region" description="Helical" evidence="7">
    <location>
        <begin position="3577"/>
        <end position="3595"/>
    </location>
</feature>
<keyword evidence="7" id="KW-0472">Membrane</keyword>
<reference evidence="9 10" key="1">
    <citation type="journal article" date="2016" name="PLoS ONE">
        <title>The Identification of Novel Diagnostic Marker Genes for the Detection of Beer Spoiling Pediococcus damnosus Strains Using the BlAst Diagnostic Gene findEr.</title>
        <authorList>
            <person name="Behr J."/>
            <person name="Geissler A.J."/>
            <person name="Schmid J."/>
            <person name="Zehe A."/>
            <person name="Vogel R.F."/>
        </authorList>
    </citation>
    <scope>NUCLEOTIDE SEQUENCE [LARGE SCALE GENOMIC DNA]</scope>
    <source>
        <strain evidence="9 10">TMW 2.1535</strain>
    </source>
</reference>
<keyword evidence="10" id="KW-1185">Reference proteome</keyword>
<dbReference type="EMBL" id="CP012288">
    <property type="protein sequence ID" value="AMV66922.1"/>
    <property type="molecule type" value="Genomic_DNA"/>
</dbReference>
<dbReference type="InterPro" id="IPR019931">
    <property type="entry name" value="LPXTG_anchor"/>
</dbReference>
<dbReference type="SUPFAM" id="SSF49899">
    <property type="entry name" value="Concanavalin A-like lectins/glucanases"/>
    <property type="match status" value="1"/>
</dbReference>
<keyword evidence="7" id="KW-0812">Transmembrane</keyword>
<gene>
    <name evidence="9" type="ORF">ADU72_0981</name>
</gene>
<dbReference type="Pfam" id="PF06458">
    <property type="entry name" value="MucBP"/>
    <property type="match status" value="1"/>
</dbReference>
<keyword evidence="1" id="KW-0134">Cell wall</keyword>
<keyword evidence="3" id="KW-0732">Signal</keyword>
<dbReference type="Proteomes" id="UP000076244">
    <property type="component" value="Chromosome"/>
</dbReference>
<protein>
    <submittedName>
        <fullName evidence="9">Cell surface protein</fullName>
    </submittedName>
</protein>